<evidence type="ECO:0008006" key="9">
    <source>
        <dbReference type="Google" id="ProtNLM"/>
    </source>
</evidence>
<comment type="caution">
    <text evidence="7">The sequence shown here is derived from an EMBL/GenBank/DDBJ whole genome shotgun (WGS) entry which is preliminary data.</text>
</comment>
<dbReference type="GO" id="GO:0004497">
    <property type="term" value="F:monooxygenase activity"/>
    <property type="evidence" value="ECO:0007669"/>
    <property type="project" value="UniProtKB-KW"/>
</dbReference>
<dbReference type="InterPro" id="IPR001128">
    <property type="entry name" value="Cyt_P450"/>
</dbReference>
<keyword evidence="6" id="KW-0560">Oxidoreductase</keyword>
<proteinExistence type="inferred from homology"/>
<dbReference type="SUPFAM" id="SSF48264">
    <property type="entry name" value="Cytochrome P450"/>
    <property type="match status" value="1"/>
</dbReference>
<protein>
    <recommendedName>
        <fullName evidence="9">Cytochrome P450</fullName>
    </recommendedName>
</protein>
<evidence type="ECO:0000256" key="4">
    <source>
        <dbReference type="ARBA" id="ARBA00023004"/>
    </source>
</evidence>
<dbReference type="PROSITE" id="PS00086">
    <property type="entry name" value="CYTOCHROME_P450"/>
    <property type="match status" value="1"/>
</dbReference>
<evidence type="ECO:0000256" key="3">
    <source>
        <dbReference type="ARBA" id="ARBA00022723"/>
    </source>
</evidence>
<dbReference type="AlphaFoldDB" id="A0A8H7PPC2"/>
<keyword evidence="4 5" id="KW-0408">Iron</keyword>
<keyword evidence="3 5" id="KW-0479">Metal-binding</keyword>
<dbReference type="Proteomes" id="UP000612746">
    <property type="component" value="Unassembled WGS sequence"/>
</dbReference>
<gene>
    <name evidence="7" type="ORF">INT44_008140</name>
</gene>
<evidence type="ECO:0000313" key="8">
    <source>
        <dbReference type="Proteomes" id="UP000612746"/>
    </source>
</evidence>
<feature type="binding site" description="axial binding residue" evidence="5">
    <location>
        <position position="460"/>
    </location>
    <ligand>
        <name>heme</name>
        <dbReference type="ChEBI" id="CHEBI:30413"/>
    </ligand>
    <ligandPart>
        <name>Fe</name>
        <dbReference type="ChEBI" id="CHEBI:18248"/>
    </ligandPart>
</feature>
<evidence type="ECO:0000256" key="1">
    <source>
        <dbReference type="ARBA" id="ARBA00001971"/>
    </source>
</evidence>
<evidence type="ECO:0000256" key="2">
    <source>
        <dbReference type="ARBA" id="ARBA00010617"/>
    </source>
</evidence>
<dbReference type="InterPro" id="IPR002403">
    <property type="entry name" value="Cyt_P450_E_grp-IV"/>
</dbReference>
<dbReference type="Gene3D" id="1.10.630.10">
    <property type="entry name" value="Cytochrome P450"/>
    <property type="match status" value="1"/>
</dbReference>
<dbReference type="OrthoDB" id="1844152at2759"/>
<keyword evidence="6" id="KW-0503">Monooxygenase</keyword>
<dbReference type="PANTHER" id="PTHR46206">
    <property type="entry name" value="CYTOCHROME P450"/>
    <property type="match status" value="1"/>
</dbReference>
<dbReference type="InterPro" id="IPR036396">
    <property type="entry name" value="Cyt_P450_sf"/>
</dbReference>
<evidence type="ECO:0000256" key="6">
    <source>
        <dbReference type="RuleBase" id="RU000461"/>
    </source>
</evidence>
<dbReference type="EMBL" id="JAEPRA010000012">
    <property type="protein sequence ID" value="KAG2177626.1"/>
    <property type="molecule type" value="Genomic_DNA"/>
</dbReference>
<dbReference type="Pfam" id="PF00067">
    <property type="entry name" value="p450"/>
    <property type="match status" value="1"/>
</dbReference>
<evidence type="ECO:0000256" key="5">
    <source>
        <dbReference type="PIRSR" id="PIRSR602403-1"/>
    </source>
</evidence>
<reference evidence="7" key="1">
    <citation type="submission" date="2020-12" db="EMBL/GenBank/DDBJ databases">
        <title>Metabolic potential, ecology and presence of endohyphal bacteria is reflected in genomic diversity of Mucoromycotina.</title>
        <authorList>
            <person name="Muszewska A."/>
            <person name="Okrasinska A."/>
            <person name="Steczkiewicz K."/>
            <person name="Drgas O."/>
            <person name="Orlowska M."/>
            <person name="Perlinska-Lenart U."/>
            <person name="Aleksandrzak-Piekarczyk T."/>
            <person name="Szatraj K."/>
            <person name="Zielenkiewicz U."/>
            <person name="Pilsyk S."/>
            <person name="Malc E."/>
            <person name="Mieczkowski P."/>
            <person name="Kruszewska J.S."/>
            <person name="Biernat P."/>
            <person name="Pawlowska J."/>
        </authorList>
    </citation>
    <scope>NUCLEOTIDE SEQUENCE</scope>
    <source>
        <strain evidence="7">WA0000051536</strain>
    </source>
</reference>
<evidence type="ECO:0000313" key="7">
    <source>
        <dbReference type="EMBL" id="KAG2177626.1"/>
    </source>
</evidence>
<keyword evidence="5 6" id="KW-0349">Heme</keyword>
<organism evidence="7 8">
    <name type="scientific">Umbelopsis vinacea</name>
    <dbReference type="NCBI Taxonomy" id="44442"/>
    <lineage>
        <taxon>Eukaryota</taxon>
        <taxon>Fungi</taxon>
        <taxon>Fungi incertae sedis</taxon>
        <taxon>Mucoromycota</taxon>
        <taxon>Mucoromycotina</taxon>
        <taxon>Umbelopsidomycetes</taxon>
        <taxon>Umbelopsidales</taxon>
        <taxon>Umbelopsidaceae</taxon>
        <taxon>Umbelopsis</taxon>
    </lineage>
</organism>
<name>A0A8H7PPC2_9FUNG</name>
<dbReference type="PRINTS" id="PR00465">
    <property type="entry name" value="EP450IV"/>
</dbReference>
<comment type="similarity">
    <text evidence="2 6">Belongs to the cytochrome P450 family.</text>
</comment>
<accession>A0A8H7PPC2</accession>
<dbReference type="InterPro" id="IPR017972">
    <property type="entry name" value="Cyt_P450_CS"/>
</dbReference>
<comment type="cofactor">
    <cofactor evidence="1 5">
        <name>heme</name>
        <dbReference type="ChEBI" id="CHEBI:30413"/>
    </cofactor>
</comment>
<dbReference type="CDD" id="cd11041">
    <property type="entry name" value="CYP503A1-like"/>
    <property type="match status" value="1"/>
</dbReference>
<dbReference type="GO" id="GO:0005506">
    <property type="term" value="F:iron ion binding"/>
    <property type="evidence" value="ECO:0007669"/>
    <property type="project" value="InterPro"/>
</dbReference>
<dbReference type="GO" id="GO:0020037">
    <property type="term" value="F:heme binding"/>
    <property type="evidence" value="ECO:0007669"/>
    <property type="project" value="InterPro"/>
</dbReference>
<keyword evidence="8" id="KW-1185">Reference proteome</keyword>
<sequence length="510" mass="58712">MDKVQPIINDTLERFNSLSRQDKYVGAIGLATAVVLTSYLSKSSKKNYPPFVSEKTIDNVNIDNNLRGWLEQASKKYGDTFRTQLFGTTITVVGKEHAREVFLNDDFSFKDAIADKFDAAGMIGIHDSKKYERLTTIITRHLTPNLNVFNKRANEQVLFMLDKLVGPANVEPKVIYHLFPFVQDIVARSSTSVFAGEELCKNDTIVSCFGNVTFDIGSNLKKSWLMDTFPSFDLFYQRNIFPRTATVQKHRKNAKEILTPVIEERVRHLNDPNYKRSHDMLQIIIEQHDPSQNWGPSYTDFIINWMFILVFVSIHTTTENTTHALYYLMKHPQYMDDLLAEQRAVLEEEGTKDQEVKFTYDVLRKLTKLDSFIREVFRMRSTDLQLQHKNMSNHDITLSNGYVIPPGQNVYVNMWDIGRNVELQGENVEEFQPWRYVESAKQAVRIGNDNLFFGLGKHACPGRFMAVNSMKITISNILNKYELTADSEITIPTNFTGMPMGSVSFKKREN</sequence>
<dbReference type="GO" id="GO:0016705">
    <property type="term" value="F:oxidoreductase activity, acting on paired donors, with incorporation or reduction of molecular oxygen"/>
    <property type="evidence" value="ECO:0007669"/>
    <property type="project" value="InterPro"/>
</dbReference>